<comment type="caution">
    <text evidence="1">The sequence shown here is derived from an EMBL/GenBank/DDBJ whole genome shotgun (WGS) entry which is preliminary data.</text>
</comment>
<keyword evidence="2" id="KW-1185">Reference proteome</keyword>
<reference evidence="1 2" key="1">
    <citation type="submission" date="2024-08" db="EMBL/GenBank/DDBJ databases">
        <authorList>
            <person name="Cucini C."/>
            <person name="Frati F."/>
        </authorList>
    </citation>
    <scope>NUCLEOTIDE SEQUENCE [LARGE SCALE GENOMIC DNA]</scope>
</reference>
<organism evidence="1 2">
    <name type="scientific">Orchesella dallaii</name>
    <dbReference type="NCBI Taxonomy" id="48710"/>
    <lineage>
        <taxon>Eukaryota</taxon>
        <taxon>Metazoa</taxon>
        <taxon>Ecdysozoa</taxon>
        <taxon>Arthropoda</taxon>
        <taxon>Hexapoda</taxon>
        <taxon>Collembola</taxon>
        <taxon>Entomobryomorpha</taxon>
        <taxon>Entomobryoidea</taxon>
        <taxon>Orchesellidae</taxon>
        <taxon>Orchesellinae</taxon>
        <taxon>Orchesella</taxon>
    </lineage>
</organism>
<sequence length="131" mass="14187">MERKHLSSMEQRMLEWIKPTNFYGGECGAISPATHFINNCNYHGSNIGMNHLLGGSLASPASSAAGQLLQFDQTEFGGSNVSSMDNTGYVYIPTGCQDKTTQCKLHIAFHGGVQSKYGSESRTSNISLNYG</sequence>
<proteinExistence type="predicted"/>
<dbReference type="InterPro" id="IPR029058">
    <property type="entry name" value="AB_hydrolase_fold"/>
</dbReference>
<dbReference type="SUPFAM" id="SSF53474">
    <property type="entry name" value="alpha/beta-Hydrolases"/>
    <property type="match status" value="1"/>
</dbReference>
<accession>A0ABP1R0T1</accession>
<name>A0ABP1R0T1_9HEXA</name>
<evidence type="ECO:0000313" key="1">
    <source>
        <dbReference type="EMBL" id="CAL8116702.1"/>
    </source>
</evidence>
<protein>
    <submittedName>
        <fullName evidence="1">Uncharacterized protein</fullName>
    </submittedName>
</protein>
<dbReference type="Proteomes" id="UP001642540">
    <property type="component" value="Unassembled WGS sequence"/>
</dbReference>
<dbReference type="EMBL" id="CAXLJM020000053">
    <property type="protein sequence ID" value="CAL8116702.1"/>
    <property type="molecule type" value="Genomic_DNA"/>
</dbReference>
<gene>
    <name evidence="1" type="ORF">ODALV1_LOCUS17381</name>
</gene>
<evidence type="ECO:0000313" key="2">
    <source>
        <dbReference type="Proteomes" id="UP001642540"/>
    </source>
</evidence>